<keyword evidence="4" id="KW-1185">Reference proteome</keyword>
<dbReference type="PANTHER" id="PTHR34853">
    <property type="match status" value="1"/>
</dbReference>
<dbReference type="InterPro" id="IPR029058">
    <property type="entry name" value="AB_hydrolase_fold"/>
</dbReference>
<dbReference type="GO" id="GO:0004806">
    <property type="term" value="F:triacylglycerol lipase activity"/>
    <property type="evidence" value="ECO:0007669"/>
    <property type="project" value="UniProtKB-UniRule"/>
</dbReference>
<reference evidence="4" key="1">
    <citation type="journal article" date="2015" name="Genome Announc.">
        <title>Draft genome sequence of Talaromyces cellulolyticus strain Y-94, a source of lignocellulosic biomass-degrading enzymes.</title>
        <authorList>
            <person name="Fujii T."/>
            <person name="Koike H."/>
            <person name="Sawayama S."/>
            <person name="Yano S."/>
            <person name="Inoue H."/>
        </authorList>
    </citation>
    <scope>NUCLEOTIDE SEQUENCE [LARGE SCALE GENOMIC DNA]</scope>
    <source>
        <strain evidence="4">Y-94</strain>
    </source>
</reference>
<dbReference type="Gene3D" id="3.40.50.1820">
    <property type="entry name" value="alpha/beta hydrolase"/>
    <property type="match status" value="1"/>
</dbReference>
<evidence type="ECO:0000313" key="3">
    <source>
        <dbReference type="EMBL" id="GAM37575.1"/>
    </source>
</evidence>
<dbReference type="GO" id="GO:0016042">
    <property type="term" value="P:lipid catabolic process"/>
    <property type="evidence" value="ECO:0007669"/>
    <property type="project" value="UniProtKB-UniRule"/>
</dbReference>
<evidence type="ECO:0000256" key="2">
    <source>
        <dbReference type="PIRNR" id="PIRNR029171"/>
    </source>
</evidence>
<feature type="chain" id="PRO_5028557238" description="Triacylglycerol lipase" evidence="2">
    <location>
        <begin position="23"/>
        <end position="464"/>
    </location>
</feature>
<comment type="caution">
    <text evidence="3">The sequence shown here is derived from an EMBL/GenBank/DDBJ whole genome shotgun (WGS) entry which is preliminary data.</text>
</comment>
<dbReference type="PIRSF" id="PIRSF029171">
    <property type="entry name" value="Esterase_LipA"/>
    <property type="match status" value="1"/>
</dbReference>
<organism evidence="3 4">
    <name type="scientific">Talaromyces pinophilus</name>
    <name type="common">Penicillium pinophilum</name>
    <dbReference type="NCBI Taxonomy" id="128442"/>
    <lineage>
        <taxon>Eukaryota</taxon>
        <taxon>Fungi</taxon>
        <taxon>Dikarya</taxon>
        <taxon>Ascomycota</taxon>
        <taxon>Pezizomycotina</taxon>
        <taxon>Eurotiomycetes</taxon>
        <taxon>Eurotiomycetidae</taxon>
        <taxon>Eurotiales</taxon>
        <taxon>Trichocomaceae</taxon>
        <taxon>Talaromyces</taxon>
        <taxon>Talaromyces sect. Talaromyces</taxon>
    </lineage>
</organism>
<dbReference type="Pfam" id="PF03583">
    <property type="entry name" value="LIP"/>
    <property type="match status" value="1"/>
</dbReference>
<feature type="signal peptide" evidence="2">
    <location>
        <begin position="1"/>
        <end position="22"/>
    </location>
</feature>
<sequence>MRASALLVALTAWMAVTPMAVGVQLNTRISDPTVDPFYQGPSGFESKPPGTILRQRQINASFFGFIPNPVEAWQLLFRTTAINGSAIAGVTTVFKPAFPQKDRFVSFQTAYDSSSPTCDPSYTYQLGSPQTDLISSLEALILQVYLLKGYIVASTDYEGPDAAFSPGRLEGVGVLDGMRAVSNFYETLGFSTDQPDIVGVGYSGGAIATGWAASLHPTYAPELSIKGWVHGGTPSNLTGTMSHIDNTICSGFIPAAIDGLAKPSAYGAELHAFIDEVFTDEGKSILDYAGSHCAVITLFNFMDKSILSTDIQSLGSDFLYNPGVAAVLAKNIMGVNKTETPTAPAYVYHAANDEIIPYSNATETVKAWCENGANVKFTNFAAGGHVTTEIIAVPSAVEQVDNFFAGNLTTGCTSDEVLSDSLDPLALGLNLEPILAELLTALGNIGDNDSNLKSNASILKDIIS</sequence>
<gene>
    <name evidence="3" type="ORF">TCE0_024r07609</name>
</gene>
<accession>A0A6V8H8G6</accession>
<keyword evidence="2" id="KW-0732">Signal</keyword>
<dbReference type="SUPFAM" id="SSF53474">
    <property type="entry name" value="alpha/beta-Hydrolases"/>
    <property type="match status" value="1"/>
</dbReference>
<evidence type="ECO:0000313" key="4">
    <source>
        <dbReference type="Proteomes" id="UP000053095"/>
    </source>
</evidence>
<evidence type="ECO:0000256" key="1">
    <source>
        <dbReference type="ARBA" id="ARBA00022801"/>
    </source>
</evidence>
<protein>
    <recommendedName>
        <fullName evidence="5">Triacylglycerol lipase</fullName>
    </recommendedName>
</protein>
<dbReference type="EMBL" id="DF933820">
    <property type="protein sequence ID" value="GAM37575.1"/>
    <property type="molecule type" value="Genomic_DNA"/>
</dbReference>
<dbReference type="InterPro" id="IPR005152">
    <property type="entry name" value="Lipase_secreted"/>
</dbReference>
<dbReference type="PANTHER" id="PTHR34853:SF5">
    <property type="entry name" value="LIP-DOMAIN-CONTAINING PROTEIN-RELATED"/>
    <property type="match status" value="1"/>
</dbReference>
<dbReference type="Proteomes" id="UP000053095">
    <property type="component" value="Unassembled WGS sequence"/>
</dbReference>
<evidence type="ECO:0008006" key="5">
    <source>
        <dbReference type="Google" id="ProtNLM"/>
    </source>
</evidence>
<proteinExistence type="inferred from homology"/>
<dbReference type="Gene3D" id="1.10.260.130">
    <property type="match status" value="1"/>
</dbReference>
<dbReference type="AlphaFoldDB" id="A0A6V8H8G6"/>
<name>A0A6V8H8G6_TALPI</name>
<keyword evidence="1" id="KW-0378">Hydrolase</keyword>
<comment type="similarity">
    <text evidence="2">Belongs to the AB hydrolase superfamily. Lipase family.</text>
</comment>